<name>A0A226X2S9_CABSO</name>
<dbReference type="AlphaFoldDB" id="A0A226X2S9"/>
<evidence type="ECO:0000256" key="1">
    <source>
        <dbReference type="ARBA" id="ARBA00009199"/>
    </source>
</evidence>
<keyword evidence="4" id="KW-0808">Transferase</keyword>
<comment type="similarity">
    <text evidence="1">Belongs to the amidase family.</text>
</comment>
<organism evidence="4 5">
    <name type="scientific">Caballeronia sordidicola</name>
    <name type="common">Burkholderia sordidicola</name>
    <dbReference type="NCBI Taxonomy" id="196367"/>
    <lineage>
        <taxon>Bacteria</taxon>
        <taxon>Pseudomonadati</taxon>
        <taxon>Pseudomonadota</taxon>
        <taxon>Betaproteobacteria</taxon>
        <taxon>Burkholderiales</taxon>
        <taxon>Burkholderiaceae</taxon>
        <taxon>Caballeronia</taxon>
    </lineage>
</organism>
<dbReference type="InterPro" id="IPR023631">
    <property type="entry name" value="Amidase_dom"/>
</dbReference>
<dbReference type="SUPFAM" id="SSF75304">
    <property type="entry name" value="Amidase signature (AS) enzymes"/>
    <property type="match status" value="1"/>
</dbReference>
<proteinExistence type="inferred from homology"/>
<protein>
    <submittedName>
        <fullName evidence="4">Aspartyl-tRNA(Asn) amidotransferase subunit A</fullName>
    </submittedName>
</protein>
<dbReference type="GO" id="GO:0016740">
    <property type="term" value="F:transferase activity"/>
    <property type="evidence" value="ECO:0007669"/>
    <property type="project" value="UniProtKB-KW"/>
</dbReference>
<dbReference type="Proteomes" id="UP000214720">
    <property type="component" value="Unassembled WGS sequence"/>
</dbReference>
<accession>A0A226X2S9</accession>
<feature type="region of interest" description="Disordered" evidence="2">
    <location>
        <begin position="124"/>
        <end position="144"/>
    </location>
</feature>
<dbReference type="Gene3D" id="3.90.1300.10">
    <property type="entry name" value="Amidase signature (AS) domain"/>
    <property type="match status" value="1"/>
</dbReference>
<dbReference type="PANTHER" id="PTHR11895">
    <property type="entry name" value="TRANSAMIDASE"/>
    <property type="match status" value="1"/>
</dbReference>
<dbReference type="Pfam" id="PF01425">
    <property type="entry name" value="Amidase"/>
    <property type="match status" value="1"/>
</dbReference>
<evidence type="ECO:0000313" key="5">
    <source>
        <dbReference type="Proteomes" id="UP000214720"/>
    </source>
</evidence>
<evidence type="ECO:0000256" key="2">
    <source>
        <dbReference type="SAM" id="MobiDB-lite"/>
    </source>
</evidence>
<feature type="domain" description="Amidase" evidence="3">
    <location>
        <begin position="59"/>
        <end position="426"/>
    </location>
</feature>
<dbReference type="EMBL" id="MTHB01000109">
    <property type="protein sequence ID" value="OXC77429.1"/>
    <property type="molecule type" value="Genomic_DNA"/>
</dbReference>
<evidence type="ECO:0000313" key="4">
    <source>
        <dbReference type="EMBL" id="OXC77429.1"/>
    </source>
</evidence>
<comment type="caution">
    <text evidence="4">The sequence shown here is derived from an EMBL/GenBank/DDBJ whole genome shotgun (WGS) entry which is preliminary data.</text>
</comment>
<evidence type="ECO:0000259" key="3">
    <source>
        <dbReference type="Pfam" id="PF01425"/>
    </source>
</evidence>
<dbReference type="InterPro" id="IPR036928">
    <property type="entry name" value="AS_sf"/>
</dbReference>
<sequence length="455" mass="47587">MMTEPAYALTLRDIRRAVESGVLTIQQSIESADKAARQAQPWLHAFSYLPDAPVVNQADIGLPLAGVPIAIKDLIDTAGMPTEYNSPAYAGRSPKTDAVLVARLRQAGGTIVGKTVTTEFAWRHPGPTVNPWNEKHTPGGSSSGSAAAVSAGIVPLAFGTQTFGSVIRPAAYCGVVGFKPTYGSIARTGVLPLAPSLDHIGMFTANVADAAYAFLIVSGFDDQDFHSSHVSGKNKSQGNDGSAVIRIGMLRRQVGTAVEPAQDSALAWLAAQLKADGAEVVVVDLPAELEDMGALVSAILAVEASVVHGALLDRSPGLISSVMTSLIIEGRGVSGVDYARARAAQVRLAHRFDHWLQQEMRLDALLVAPATGEAPVGLDYTGDASLCAPWTFLGVPAITLPIALGPAGLPLGAQLIGAAQHDERLLAVAEWVEARARWQAVKLQAKTSPDGPRNA</sequence>
<dbReference type="InterPro" id="IPR000120">
    <property type="entry name" value="Amidase"/>
</dbReference>
<dbReference type="PANTHER" id="PTHR11895:SF7">
    <property type="entry name" value="GLUTAMYL-TRNA(GLN) AMIDOTRANSFERASE SUBUNIT A, MITOCHONDRIAL"/>
    <property type="match status" value="1"/>
</dbReference>
<dbReference type="RefSeq" id="WP_256982895.1">
    <property type="nucleotide sequence ID" value="NZ_MTHB01000109.1"/>
</dbReference>
<gene>
    <name evidence="4" type="ORF">BSU04_17995</name>
</gene>
<reference evidence="5" key="1">
    <citation type="submission" date="2017-01" db="EMBL/GenBank/DDBJ databases">
        <title>Genome Analysis of Deinococcus marmoris KOPRI26562.</title>
        <authorList>
            <person name="Kim J.H."/>
            <person name="Oh H.-M."/>
        </authorList>
    </citation>
    <scope>NUCLEOTIDE SEQUENCE [LARGE SCALE GENOMIC DNA]</scope>
    <source>
        <strain evidence="5">PAMC 26633</strain>
    </source>
</reference>